<keyword evidence="4 7" id="KW-0819">tRNA processing</keyword>
<dbReference type="GO" id="GO:0008616">
    <property type="term" value="P:tRNA queuosine(34) biosynthetic process"/>
    <property type="evidence" value="ECO:0007669"/>
    <property type="project" value="UniProtKB-UniRule"/>
</dbReference>
<dbReference type="NCBIfam" id="TIGR00449">
    <property type="entry name" value="tgt_general"/>
    <property type="match status" value="1"/>
</dbReference>
<comment type="caution">
    <text evidence="7">Lacks conserved residue(s) required for the propagation of feature annotation.</text>
</comment>
<feature type="binding site" evidence="7">
    <location>
        <position position="146"/>
    </location>
    <ligand>
        <name>substrate</name>
    </ligand>
</feature>
<name>A0A8J2YB77_9FLAO</name>
<feature type="binding site" evidence="7">
    <location>
        <position position="194"/>
    </location>
    <ligand>
        <name>substrate</name>
    </ligand>
</feature>
<comment type="similarity">
    <text evidence="7">Belongs to the queuine tRNA-ribosyltransferase family.</text>
</comment>
<evidence type="ECO:0000256" key="6">
    <source>
        <dbReference type="ARBA" id="ARBA00050112"/>
    </source>
</evidence>
<dbReference type="InterPro" id="IPR002616">
    <property type="entry name" value="tRNA_ribo_trans-like"/>
</dbReference>
<dbReference type="InterPro" id="IPR050076">
    <property type="entry name" value="ArchSynthase1/Queuine_TRR"/>
</dbReference>
<accession>A0A8J2YB77</accession>
<dbReference type="Gene3D" id="3.20.20.105">
    <property type="entry name" value="Queuine tRNA-ribosyltransferase-like"/>
    <property type="match status" value="1"/>
</dbReference>
<evidence type="ECO:0000256" key="5">
    <source>
        <dbReference type="ARBA" id="ARBA00022785"/>
    </source>
</evidence>
<comment type="caution">
    <text evidence="9">The sequence shown here is derived from an EMBL/GenBank/DDBJ whole genome shotgun (WGS) entry which is preliminary data.</text>
</comment>
<dbReference type="EMBL" id="BMGK01000008">
    <property type="protein sequence ID" value="GGD97057.1"/>
    <property type="molecule type" value="Genomic_DNA"/>
</dbReference>
<evidence type="ECO:0000313" key="9">
    <source>
        <dbReference type="EMBL" id="GGD97057.1"/>
    </source>
</evidence>
<evidence type="ECO:0000256" key="2">
    <source>
        <dbReference type="ARBA" id="ARBA00022676"/>
    </source>
</evidence>
<reference evidence="9" key="1">
    <citation type="journal article" date="2014" name="Int. J. Syst. Evol. Microbiol.">
        <title>Complete genome sequence of Corynebacterium casei LMG S-19264T (=DSM 44701T), isolated from a smear-ripened cheese.</title>
        <authorList>
            <consortium name="US DOE Joint Genome Institute (JGI-PGF)"/>
            <person name="Walter F."/>
            <person name="Albersmeier A."/>
            <person name="Kalinowski J."/>
            <person name="Ruckert C."/>
        </authorList>
    </citation>
    <scope>NUCLEOTIDE SEQUENCE</scope>
    <source>
        <strain evidence="9">CGMCC 1.12924</strain>
    </source>
</reference>
<keyword evidence="2 7" id="KW-0328">Glycosyltransferase</keyword>
<comment type="function">
    <text evidence="7">Catalyzes the base-exchange of a guanine (G) residue with the queuine precursor 7-aminomethyl-7-deazaguanine (PreQ1) at position 34 (anticodon wobble position) in tRNAs with GU(N) anticodons (tRNA-Asp, -Asn, -His and -Tyr). Catalysis occurs through a double-displacement mechanism. The nucleophile active site attacks the C1' of nucleotide 34 to detach the guanine base from the RNA, forming a covalent enzyme-RNA intermediate. The proton acceptor active site deprotonates the incoming PreQ1, allowing a nucleophilic attack on the C1' of the ribose to form the product. After dissociation, two additional enzymatic reactions on the tRNA convert PreQ1 to queuine (Q), resulting in the hypermodified nucleoside queuosine (7-(((4,5-cis-dihydroxy-2-cyclopenten-1-yl)amino)methyl)-7-deazaguanosine).</text>
</comment>
<reference evidence="9" key="2">
    <citation type="submission" date="2020-09" db="EMBL/GenBank/DDBJ databases">
        <authorList>
            <person name="Sun Q."/>
            <person name="Zhou Y."/>
        </authorList>
    </citation>
    <scope>NUCLEOTIDE SEQUENCE</scope>
    <source>
        <strain evidence="9">CGMCC 1.12924</strain>
    </source>
</reference>
<feature type="binding site" evidence="7">
    <location>
        <begin position="92"/>
        <end position="96"/>
    </location>
    <ligand>
        <name>substrate</name>
    </ligand>
</feature>
<dbReference type="SUPFAM" id="SSF51713">
    <property type="entry name" value="tRNA-guanine transglycosylase"/>
    <property type="match status" value="1"/>
</dbReference>
<feature type="active site" description="Proton acceptor" evidence="7">
    <location>
        <position position="92"/>
    </location>
</feature>
<evidence type="ECO:0000256" key="3">
    <source>
        <dbReference type="ARBA" id="ARBA00022679"/>
    </source>
</evidence>
<dbReference type="EC" id="2.4.2.29" evidence="7"/>
<feature type="binding site" evidence="7">
    <location>
        <position position="221"/>
    </location>
    <ligand>
        <name>substrate</name>
    </ligand>
</feature>
<dbReference type="Pfam" id="PF01702">
    <property type="entry name" value="TGT"/>
    <property type="match status" value="1"/>
</dbReference>
<dbReference type="AlphaFoldDB" id="A0A8J2YB77"/>
<dbReference type="InterPro" id="IPR004803">
    <property type="entry name" value="TGT"/>
</dbReference>
<comment type="pathway">
    <text evidence="1 7">tRNA modification; tRNA-queuosine biosynthesis.</text>
</comment>
<comment type="catalytic activity">
    <reaction evidence="6 7">
        <text>7-aminomethyl-7-carbaguanine + guanosine(34) in tRNA = 7-aminomethyl-7-carbaguanosine(34) in tRNA + guanine</text>
        <dbReference type="Rhea" id="RHEA:24104"/>
        <dbReference type="Rhea" id="RHEA-COMP:10341"/>
        <dbReference type="Rhea" id="RHEA-COMP:10342"/>
        <dbReference type="ChEBI" id="CHEBI:16235"/>
        <dbReference type="ChEBI" id="CHEBI:58703"/>
        <dbReference type="ChEBI" id="CHEBI:74269"/>
        <dbReference type="ChEBI" id="CHEBI:82833"/>
        <dbReference type="EC" id="2.4.2.29"/>
    </reaction>
</comment>
<keyword evidence="3 7" id="KW-0808">Transferase</keyword>
<protein>
    <recommendedName>
        <fullName evidence="7">Queuine tRNA-ribosyltransferase</fullName>
        <ecNumber evidence="7">2.4.2.29</ecNumber>
    </recommendedName>
    <alternativeName>
        <fullName evidence="7">Guanine insertion enzyme</fullName>
    </alternativeName>
    <alternativeName>
        <fullName evidence="7">tRNA-guanine transglycosylase</fullName>
    </alternativeName>
</protein>
<feature type="region of interest" description="RNA binding; important for wobble base 34 recognition" evidence="7">
    <location>
        <begin position="276"/>
        <end position="280"/>
    </location>
</feature>
<evidence type="ECO:0000313" key="10">
    <source>
        <dbReference type="Proteomes" id="UP000652231"/>
    </source>
</evidence>
<dbReference type="PANTHER" id="PTHR46499">
    <property type="entry name" value="QUEUINE TRNA-RIBOSYLTRANSFERASE"/>
    <property type="match status" value="1"/>
</dbReference>
<dbReference type="Proteomes" id="UP000652231">
    <property type="component" value="Unassembled WGS sequence"/>
</dbReference>
<dbReference type="GO" id="GO:0005829">
    <property type="term" value="C:cytosol"/>
    <property type="evidence" value="ECO:0007669"/>
    <property type="project" value="TreeGrafter"/>
</dbReference>
<dbReference type="InterPro" id="IPR036511">
    <property type="entry name" value="TGT-like_sf"/>
</dbReference>
<keyword evidence="5 7" id="KW-0671">Queuosine biosynthesis</keyword>
<organism evidence="9 10">
    <name type="scientific">Planktosalinus lacus</name>
    <dbReference type="NCBI Taxonomy" id="1526573"/>
    <lineage>
        <taxon>Bacteria</taxon>
        <taxon>Pseudomonadati</taxon>
        <taxon>Bacteroidota</taxon>
        <taxon>Flavobacteriia</taxon>
        <taxon>Flavobacteriales</taxon>
        <taxon>Flavobacteriaceae</taxon>
        <taxon>Planktosalinus</taxon>
    </lineage>
</organism>
<dbReference type="NCBIfam" id="TIGR00430">
    <property type="entry name" value="Q_tRNA_tgt"/>
    <property type="match status" value="1"/>
</dbReference>
<sequence length="376" mass="42789">MKFELKSKDPESKARAGVITTDHGQIETPIFMPVGTVGTVKGVHQRELKDDINPDIILGNTYHLYLRPQTTILEKAGGLHKFMNWDRNILTDSGGYQVYSLSANRKIKEEGVKFKSHIDGSYHFFTPENVMDIQRTIGADIIMAFDECTPYPCDYRYAKRSMHMTHRWLDRCIAHLDKTPLKYDFGQAFFPIVQGSTYKDLRQQSAEYIASVGAEGNAIGGLSVGEPAEEMYAMTEVVTAILPEDKPRYLMGVGTPINILENIALGIDMFDCVMPTRNARNGTLFTAHGTINIKNKKWEDDFSPLDEMGITFVDIEYSKAYLKHLFSVNELLGKQIATIHNLGFYLWLVRESRKHILAGDFNTWKNKMVKQMDKRL</sequence>
<keyword evidence="10" id="KW-1185">Reference proteome</keyword>
<dbReference type="UniPathway" id="UPA00392"/>
<comment type="subunit">
    <text evidence="7">Homodimer. Within each dimer, one monomer is responsible for RNA recognition and catalysis, while the other monomer binds to the replacement base PreQ1.</text>
</comment>
<evidence type="ECO:0000259" key="8">
    <source>
        <dbReference type="Pfam" id="PF01702"/>
    </source>
</evidence>
<proteinExistence type="inferred from homology"/>
<dbReference type="PANTHER" id="PTHR46499:SF1">
    <property type="entry name" value="QUEUINE TRNA-RIBOSYLTRANSFERASE"/>
    <property type="match status" value="1"/>
</dbReference>
<evidence type="ECO:0000256" key="7">
    <source>
        <dbReference type="HAMAP-Rule" id="MF_00168"/>
    </source>
</evidence>
<feature type="active site" description="Nucleophile" evidence="7">
    <location>
        <position position="271"/>
    </location>
</feature>
<dbReference type="FunFam" id="3.20.20.105:FF:000001">
    <property type="entry name" value="Queuine tRNA-ribosyltransferase"/>
    <property type="match status" value="1"/>
</dbReference>
<gene>
    <name evidence="7 9" type="primary">tgt</name>
    <name evidence="9" type="ORF">GCM10011312_20740</name>
</gene>
<feature type="domain" description="tRNA-guanine(15) transglycosylase-like" evidence="8">
    <location>
        <begin position="12"/>
        <end position="373"/>
    </location>
</feature>
<evidence type="ECO:0000256" key="4">
    <source>
        <dbReference type="ARBA" id="ARBA00022694"/>
    </source>
</evidence>
<evidence type="ECO:0000256" key="1">
    <source>
        <dbReference type="ARBA" id="ARBA00004691"/>
    </source>
</evidence>
<dbReference type="HAMAP" id="MF_00168">
    <property type="entry name" value="Q_tRNA_Tgt"/>
    <property type="match status" value="1"/>
</dbReference>
<dbReference type="GO" id="GO:0008479">
    <property type="term" value="F:tRNA-guanosine(34) queuine transglycosylase activity"/>
    <property type="evidence" value="ECO:0007669"/>
    <property type="project" value="UniProtKB-UniRule"/>
</dbReference>
<dbReference type="RefSeq" id="WP_188442238.1">
    <property type="nucleotide sequence ID" value="NZ_BMGK01000008.1"/>
</dbReference>
<feature type="region of interest" description="RNA binding" evidence="7">
    <location>
        <begin position="252"/>
        <end position="258"/>
    </location>
</feature>